<gene>
    <name evidence="1" type="ORF">AU252_05790</name>
</gene>
<protein>
    <submittedName>
        <fullName evidence="1">Flavin-nucleotide-binding protein</fullName>
    </submittedName>
</protein>
<dbReference type="InterPro" id="IPR024747">
    <property type="entry name" value="Pyridox_Oxase-rel"/>
</dbReference>
<dbReference type="RefSeq" id="WP_058929905.1">
    <property type="nucleotide sequence ID" value="NZ_CP013747.1"/>
</dbReference>
<dbReference type="Gene3D" id="2.30.110.10">
    <property type="entry name" value="Electron Transport, Fmn-binding Protein, Chain A"/>
    <property type="match status" value="1"/>
</dbReference>
<organism evidence="1">
    <name type="scientific">Pseudarthrobacter sulfonivorans</name>
    <dbReference type="NCBI Taxonomy" id="121292"/>
    <lineage>
        <taxon>Bacteria</taxon>
        <taxon>Bacillati</taxon>
        <taxon>Actinomycetota</taxon>
        <taxon>Actinomycetes</taxon>
        <taxon>Micrococcales</taxon>
        <taxon>Micrococcaceae</taxon>
        <taxon>Pseudarthrobacter</taxon>
    </lineage>
</organism>
<accession>A0A0U3R6C4</accession>
<dbReference type="Proteomes" id="UP000065151">
    <property type="component" value="Chromosome"/>
</dbReference>
<evidence type="ECO:0000313" key="2">
    <source>
        <dbReference type="Proteomes" id="UP000065151"/>
    </source>
</evidence>
<dbReference type="STRING" id="121292.AU252_05790"/>
<evidence type="ECO:0000313" key="1">
    <source>
        <dbReference type="EMBL" id="ALV40737.1"/>
    </source>
</evidence>
<dbReference type="Pfam" id="PF12900">
    <property type="entry name" value="Pyridox_ox_2"/>
    <property type="match status" value="1"/>
</dbReference>
<dbReference type="EMBL" id="CP013747">
    <property type="protein sequence ID" value="ALV40737.1"/>
    <property type="molecule type" value="Genomic_DNA"/>
</dbReference>
<sequence>MMFTHADGNPVLELDDEQSWKLLEATRHGRLVVSVAGEPDIFPVNYLTSDRKIYLRTAPGNKLAQLTINSRVLLETDGILSDEAWSVVLRGTARVLTNSAELAVVEGLGLKSWVPTLKDFYVEIVPTSVSGRHFELGDQPEHEI</sequence>
<proteinExistence type="predicted"/>
<dbReference type="SUPFAM" id="SSF50475">
    <property type="entry name" value="FMN-binding split barrel"/>
    <property type="match status" value="1"/>
</dbReference>
<name>A0A0U3R6C4_9MICC</name>
<dbReference type="InterPro" id="IPR012349">
    <property type="entry name" value="Split_barrel_FMN-bd"/>
</dbReference>
<reference evidence="1 2" key="1">
    <citation type="submission" date="2015-12" db="EMBL/GenBank/DDBJ databases">
        <authorList>
            <person name="Shamseldin A."/>
            <person name="Moawad H."/>
            <person name="Abd El-Rahim W.M."/>
            <person name="Sadowsky M.J."/>
        </authorList>
    </citation>
    <scope>NUCLEOTIDE SEQUENCE [LARGE SCALE GENOMIC DNA]</scope>
    <source>
        <strain evidence="1 2">Ar51</strain>
    </source>
</reference>
<dbReference type="KEGG" id="psul:AU252_05790"/>
<dbReference type="AlphaFoldDB" id="A0A0U3R6C4"/>